<evidence type="ECO:0000313" key="4">
    <source>
        <dbReference type="Proteomes" id="UP000278222"/>
    </source>
</evidence>
<dbReference type="AlphaFoldDB" id="A0A3N1M931"/>
<keyword evidence="1" id="KW-0723">Serine/threonine-protein kinase</keyword>
<dbReference type="SUPFAM" id="SSF55874">
    <property type="entry name" value="ATPase domain of HSP90 chaperone/DNA topoisomerase II/histidine kinase"/>
    <property type="match status" value="1"/>
</dbReference>
<dbReference type="GO" id="GO:0004674">
    <property type="term" value="F:protein serine/threonine kinase activity"/>
    <property type="evidence" value="ECO:0007669"/>
    <property type="project" value="UniProtKB-KW"/>
</dbReference>
<feature type="domain" description="Histidine kinase/HSP90-like ATPase" evidence="2">
    <location>
        <begin position="9"/>
        <end position="133"/>
    </location>
</feature>
<comment type="caution">
    <text evidence="3">The sequence shown here is derived from an EMBL/GenBank/DDBJ whole genome shotgun (WGS) entry which is preliminary data.</text>
</comment>
<dbReference type="PANTHER" id="PTHR35526">
    <property type="entry name" value="ANTI-SIGMA-F FACTOR RSBW-RELATED"/>
    <property type="match status" value="1"/>
</dbReference>
<organism evidence="3 4">
    <name type="scientific">Stella humosa</name>
    <dbReference type="NCBI Taxonomy" id="94"/>
    <lineage>
        <taxon>Bacteria</taxon>
        <taxon>Pseudomonadati</taxon>
        <taxon>Pseudomonadota</taxon>
        <taxon>Alphaproteobacteria</taxon>
        <taxon>Rhodospirillales</taxon>
        <taxon>Stellaceae</taxon>
        <taxon>Stella</taxon>
    </lineage>
</organism>
<dbReference type="Pfam" id="PF13581">
    <property type="entry name" value="HATPase_c_2"/>
    <property type="match status" value="1"/>
</dbReference>
<dbReference type="Gene3D" id="3.30.565.10">
    <property type="entry name" value="Histidine kinase-like ATPase, C-terminal domain"/>
    <property type="match status" value="1"/>
</dbReference>
<keyword evidence="4" id="KW-1185">Reference proteome</keyword>
<gene>
    <name evidence="3" type="ORF">EDC65_1524</name>
</gene>
<accession>A0A3N1M931</accession>
<dbReference type="InterPro" id="IPR036890">
    <property type="entry name" value="HATPase_C_sf"/>
</dbReference>
<sequence>MPARTIRISKSLEDLQSIAEFVETFCAEEGVADGAAFHLSLVVEEAASNVVRHAYAQGGTDGTLSMERSGDSVTVEIVDDGPAFDPLSVPPPDPNQPLMEREIGGLGVEMIRRMTDRQDYRRDAGRNRLTLVKQV</sequence>
<keyword evidence="3" id="KW-0418">Kinase</keyword>
<dbReference type="EMBL" id="RJKX01000013">
    <property type="protein sequence ID" value="ROP99738.1"/>
    <property type="molecule type" value="Genomic_DNA"/>
</dbReference>
<dbReference type="Proteomes" id="UP000278222">
    <property type="component" value="Unassembled WGS sequence"/>
</dbReference>
<evidence type="ECO:0000256" key="1">
    <source>
        <dbReference type="ARBA" id="ARBA00022527"/>
    </source>
</evidence>
<evidence type="ECO:0000259" key="2">
    <source>
        <dbReference type="Pfam" id="PF13581"/>
    </source>
</evidence>
<keyword evidence="3" id="KW-0808">Transferase</keyword>
<dbReference type="RefSeq" id="WP_170216396.1">
    <property type="nucleotide sequence ID" value="NZ_RJKX01000013.1"/>
</dbReference>
<name>A0A3N1M931_9PROT</name>
<proteinExistence type="predicted"/>
<dbReference type="InterPro" id="IPR003594">
    <property type="entry name" value="HATPase_dom"/>
</dbReference>
<reference evidence="3 4" key="1">
    <citation type="submission" date="2018-11" db="EMBL/GenBank/DDBJ databases">
        <title>Genomic Encyclopedia of Type Strains, Phase IV (KMG-IV): sequencing the most valuable type-strain genomes for metagenomic binning, comparative biology and taxonomic classification.</title>
        <authorList>
            <person name="Goeker M."/>
        </authorList>
    </citation>
    <scope>NUCLEOTIDE SEQUENCE [LARGE SCALE GENOMIC DNA]</scope>
    <source>
        <strain evidence="3 4">DSM 5900</strain>
    </source>
</reference>
<dbReference type="InterPro" id="IPR050267">
    <property type="entry name" value="Anti-sigma-factor_SerPK"/>
</dbReference>
<evidence type="ECO:0000313" key="3">
    <source>
        <dbReference type="EMBL" id="ROP99738.1"/>
    </source>
</evidence>
<protein>
    <submittedName>
        <fullName evidence="3">Serine/threonine-protein kinase RsbW</fullName>
    </submittedName>
</protein>
<dbReference type="CDD" id="cd16936">
    <property type="entry name" value="HATPase_RsbW-like"/>
    <property type="match status" value="1"/>
</dbReference>